<name>A0ABC9FWJ9_9POAL</name>
<evidence type="ECO:0008006" key="3">
    <source>
        <dbReference type="Google" id="ProtNLM"/>
    </source>
</evidence>
<reference evidence="1 2" key="2">
    <citation type="submission" date="2024-10" db="EMBL/GenBank/DDBJ databases">
        <authorList>
            <person name="Ryan C."/>
        </authorList>
    </citation>
    <scope>NUCLEOTIDE SEQUENCE [LARGE SCALE GENOMIC DNA]</scope>
</reference>
<accession>A0ABC9FWJ9</accession>
<protein>
    <recommendedName>
        <fullName evidence="3">F-box domain-containing protein</fullName>
    </recommendedName>
</protein>
<dbReference type="SUPFAM" id="SSF81383">
    <property type="entry name" value="F-box domain"/>
    <property type="match status" value="1"/>
</dbReference>
<sequence length="497" mass="55904">MEGDVRCGEEGATTTEDRISGLTDDLLHIILLRLYSTPEAARTSVLSRRWRRVWQTLPELSFFYNDDKSPSPRPSSETVGRRIDQALAAYSAPTVDRLEIAMPRTGPRFPPAGVAPWLRFASQRLTGKLRLSMAPNHHALDKDGEAIVLPPCSRATAIRLDLHGNTLRFGAGGQASAGAFTALSTLSVEYGRMESRDLEDVVSSGCPSLKKLVLGYVFLCGASDSGLCIRSDSLEHLEIFGDTGLDDDDGSWLEVDAPKLRFFSPRCSLPKARIVAPMLSEVCWYNYPYNANLHHLVDVGRHLRRLDIHTNSPAAELMKLFDTVEDLNLTLDIGKGERQYHTFLKNIDIVPKCETLLVRFTAREHAFLSTMRHLLKNGTSIKKLELFLFLASTVWPPCLPCCPCRLPGESVTLDSLEEVEIYFWEGSYELLHLIELLFNNAVILKKIAIRYEPSSVLRKEVREKVHRMCHPNIKVEFTVLSCRKRLSYYASSKLKSL</sequence>
<dbReference type="SUPFAM" id="SSF52047">
    <property type="entry name" value="RNI-like"/>
    <property type="match status" value="1"/>
</dbReference>
<dbReference type="AlphaFoldDB" id="A0ABC9FWJ9"/>
<dbReference type="InterPro" id="IPR036047">
    <property type="entry name" value="F-box-like_dom_sf"/>
</dbReference>
<dbReference type="Proteomes" id="UP001497457">
    <property type="component" value="Chromosome 7b"/>
</dbReference>
<dbReference type="EMBL" id="OZ075117">
    <property type="protein sequence ID" value="CAL5083410.1"/>
    <property type="molecule type" value="Genomic_DNA"/>
</dbReference>
<evidence type="ECO:0000313" key="1">
    <source>
        <dbReference type="EMBL" id="CAL5083410.1"/>
    </source>
</evidence>
<dbReference type="InterPro" id="IPR055312">
    <property type="entry name" value="FBL15-like"/>
</dbReference>
<keyword evidence="2" id="KW-1185">Reference proteome</keyword>
<dbReference type="PANTHER" id="PTHR34709:SF72">
    <property type="entry name" value="OS07G0130000 PROTEIN"/>
    <property type="match status" value="1"/>
</dbReference>
<organism evidence="1 2">
    <name type="scientific">Urochloa decumbens</name>
    <dbReference type="NCBI Taxonomy" id="240449"/>
    <lineage>
        <taxon>Eukaryota</taxon>
        <taxon>Viridiplantae</taxon>
        <taxon>Streptophyta</taxon>
        <taxon>Embryophyta</taxon>
        <taxon>Tracheophyta</taxon>
        <taxon>Spermatophyta</taxon>
        <taxon>Magnoliopsida</taxon>
        <taxon>Liliopsida</taxon>
        <taxon>Poales</taxon>
        <taxon>Poaceae</taxon>
        <taxon>PACMAD clade</taxon>
        <taxon>Panicoideae</taxon>
        <taxon>Panicodae</taxon>
        <taxon>Paniceae</taxon>
        <taxon>Melinidinae</taxon>
        <taxon>Urochloa</taxon>
    </lineage>
</organism>
<proteinExistence type="predicted"/>
<dbReference type="PANTHER" id="PTHR34709">
    <property type="entry name" value="OS10G0396666 PROTEIN"/>
    <property type="match status" value="1"/>
</dbReference>
<evidence type="ECO:0000313" key="2">
    <source>
        <dbReference type="Proteomes" id="UP001497457"/>
    </source>
</evidence>
<reference evidence="2" key="1">
    <citation type="submission" date="2024-06" db="EMBL/GenBank/DDBJ databases">
        <authorList>
            <person name="Ryan C."/>
        </authorList>
    </citation>
    <scope>NUCLEOTIDE SEQUENCE [LARGE SCALE GENOMIC DNA]</scope>
</reference>
<gene>
    <name evidence="1" type="ORF">URODEC1_LOCUS109914</name>
</gene>